<proteinExistence type="predicted"/>
<dbReference type="RefSeq" id="WP_380591276.1">
    <property type="nucleotide sequence ID" value="NZ_JBHSQJ010000246.1"/>
</dbReference>
<keyword evidence="3" id="KW-1185">Reference proteome</keyword>
<sequence>MSPKSSPSLRERAEAAARFLDQAGEPAHAETVRELAERAAGRRGTPALVTYVYEDTWRQVLADPTPTTELIEQGYAALLAGTWRPRRPARAKRGGPARTQGNTRFSKERREEVAQYIAAHADEIGWEPTADQVASAWLEENFPPR</sequence>
<evidence type="ECO:0000313" key="2">
    <source>
        <dbReference type="EMBL" id="MFC5911763.1"/>
    </source>
</evidence>
<feature type="compositionally biased region" description="Basic residues" evidence="1">
    <location>
        <begin position="86"/>
        <end position="95"/>
    </location>
</feature>
<gene>
    <name evidence="2" type="ORF">ACFP3V_31735</name>
</gene>
<organism evidence="2 3">
    <name type="scientific">Streptacidiphilus monticola</name>
    <dbReference type="NCBI Taxonomy" id="2161674"/>
    <lineage>
        <taxon>Bacteria</taxon>
        <taxon>Bacillati</taxon>
        <taxon>Actinomycetota</taxon>
        <taxon>Actinomycetes</taxon>
        <taxon>Kitasatosporales</taxon>
        <taxon>Streptomycetaceae</taxon>
        <taxon>Streptacidiphilus</taxon>
    </lineage>
</organism>
<evidence type="ECO:0000313" key="3">
    <source>
        <dbReference type="Proteomes" id="UP001596174"/>
    </source>
</evidence>
<reference evidence="3" key="1">
    <citation type="journal article" date="2019" name="Int. J. Syst. Evol. Microbiol.">
        <title>The Global Catalogue of Microorganisms (GCM) 10K type strain sequencing project: providing services to taxonomists for standard genome sequencing and annotation.</title>
        <authorList>
            <consortium name="The Broad Institute Genomics Platform"/>
            <consortium name="The Broad Institute Genome Sequencing Center for Infectious Disease"/>
            <person name="Wu L."/>
            <person name="Ma J."/>
        </authorList>
    </citation>
    <scope>NUCLEOTIDE SEQUENCE [LARGE SCALE GENOMIC DNA]</scope>
    <source>
        <strain evidence="3">JCM 4816</strain>
    </source>
</reference>
<name>A0ABW1GBZ3_9ACTN</name>
<feature type="region of interest" description="Disordered" evidence="1">
    <location>
        <begin position="86"/>
        <end position="109"/>
    </location>
</feature>
<comment type="caution">
    <text evidence="2">The sequence shown here is derived from an EMBL/GenBank/DDBJ whole genome shotgun (WGS) entry which is preliminary data.</text>
</comment>
<evidence type="ECO:0000256" key="1">
    <source>
        <dbReference type="SAM" id="MobiDB-lite"/>
    </source>
</evidence>
<accession>A0ABW1GBZ3</accession>
<evidence type="ECO:0008006" key="4">
    <source>
        <dbReference type="Google" id="ProtNLM"/>
    </source>
</evidence>
<dbReference type="Proteomes" id="UP001596174">
    <property type="component" value="Unassembled WGS sequence"/>
</dbReference>
<dbReference type="EMBL" id="JBHSQJ010000246">
    <property type="protein sequence ID" value="MFC5911763.1"/>
    <property type="molecule type" value="Genomic_DNA"/>
</dbReference>
<protein>
    <recommendedName>
        <fullName evidence="4">Lsr2 protein</fullName>
    </recommendedName>
</protein>